<evidence type="ECO:0000313" key="6">
    <source>
        <dbReference type="EMBL" id="MFL0246008.1"/>
    </source>
</evidence>
<evidence type="ECO:0000256" key="3">
    <source>
        <dbReference type="ARBA" id="ARBA00024867"/>
    </source>
</evidence>
<dbReference type="InterPro" id="IPR011006">
    <property type="entry name" value="CheY-like_superfamily"/>
</dbReference>
<dbReference type="InterPro" id="IPR001789">
    <property type="entry name" value="Sig_transdc_resp-reg_receiver"/>
</dbReference>
<dbReference type="SUPFAM" id="SSF52172">
    <property type="entry name" value="CheY-like"/>
    <property type="match status" value="1"/>
</dbReference>
<comment type="function">
    <text evidence="3">May play the central regulatory role in sporulation. It may be an element of the effector pathway responsible for the activation of sporulation genes in response to nutritional stress. Spo0A may act in concert with spo0H (a sigma factor) to control the expression of some genes that are critical to the sporulation process.</text>
</comment>
<evidence type="ECO:0000256" key="1">
    <source>
        <dbReference type="ARBA" id="ARBA00018672"/>
    </source>
</evidence>
<evidence type="ECO:0000256" key="2">
    <source>
        <dbReference type="ARBA" id="ARBA00022553"/>
    </source>
</evidence>
<dbReference type="Gene3D" id="3.40.50.2300">
    <property type="match status" value="1"/>
</dbReference>
<name>A0ABW8T2P2_9CLOT</name>
<proteinExistence type="predicted"/>
<dbReference type="Pfam" id="PF00072">
    <property type="entry name" value="Response_reg"/>
    <property type="match status" value="1"/>
</dbReference>
<dbReference type="PANTHER" id="PTHR44591">
    <property type="entry name" value="STRESS RESPONSE REGULATOR PROTEIN 1"/>
    <property type="match status" value="1"/>
</dbReference>
<organism evidence="6 7">
    <name type="scientific">Candidatus Clostridium stratigraminis</name>
    <dbReference type="NCBI Taxonomy" id="3381661"/>
    <lineage>
        <taxon>Bacteria</taxon>
        <taxon>Bacillati</taxon>
        <taxon>Bacillota</taxon>
        <taxon>Clostridia</taxon>
        <taxon>Eubacteriales</taxon>
        <taxon>Clostridiaceae</taxon>
        <taxon>Clostridium</taxon>
    </lineage>
</organism>
<keyword evidence="7" id="KW-1185">Reference proteome</keyword>
<dbReference type="SMART" id="SM00448">
    <property type="entry name" value="REC"/>
    <property type="match status" value="1"/>
</dbReference>
<evidence type="ECO:0000313" key="7">
    <source>
        <dbReference type="Proteomes" id="UP001623591"/>
    </source>
</evidence>
<gene>
    <name evidence="6" type="ORF">ACJDUG_03335</name>
</gene>
<keyword evidence="2 4" id="KW-0597">Phosphoprotein</keyword>
<evidence type="ECO:0000259" key="5">
    <source>
        <dbReference type="PROSITE" id="PS50110"/>
    </source>
</evidence>
<dbReference type="PROSITE" id="PS50110">
    <property type="entry name" value="RESPONSE_REGULATORY"/>
    <property type="match status" value="1"/>
</dbReference>
<dbReference type="Proteomes" id="UP001623591">
    <property type="component" value="Unassembled WGS sequence"/>
</dbReference>
<dbReference type="EMBL" id="JBJHZZ010000001">
    <property type="protein sequence ID" value="MFL0246008.1"/>
    <property type="molecule type" value="Genomic_DNA"/>
</dbReference>
<feature type="modified residue" description="4-aspartylphosphate" evidence="4">
    <location>
        <position position="53"/>
    </location>
</feature>
<dbReference type="PANTHER" id="PTHR44591:SF24">
    <property type="entry name" value="PROTEIN-GLUTAMATE METHYLESTERASE_PROTEIN-GLUTAMINE GLUTAMINASE 1"/>
    <property type="match status" value="1"/>
</dbReference>
<accession>A0ABW8T2P2</accession>
<dbReference type="InterPro" id="IPR050595">
    <property type="entry name" value="Bact_response_regulator"/>
</dbReference>
<protein>
    <recommendedName>
        <fullName evidence="1">Stage 0 sporulation protein A homolog</fullName>
    </recommendedName>
</protein>
<dbReference type="RefSeq" id="WP_406768461.1">
    <property type="nucleotide sequence ID" value="NZ_JBJHZZ010000001.1"/>
</dbReference>
<evidence type="ECO:0000256" key="4">
    <source>
        <dbReference type="PROSITE-ProRule" id="PRU00169"/>
    </source>
</evidence>
<feature type="domain" description="Response regulatory" evidence="5">
    <location>
        <begin position="2"/>
        <end position="118"/>
    </location>
</feature>
<comment type="caution">
    <text evidence="6">The sequence shown here is derived from an EMBL/GenBank/DDBJ whole genome shotgun (WGS) entry which is preliminary data.</text>
</comment>
<reference evidence="6 7" key="1">
    <citation type="submission" date="2024-11" db="EMBL/GenBank/DDBJ databases">
        <authorList>
            <person name="Heng Y.C."/>
            <person name="Lim A.C.H."/>
            <person name="Lee J.K.Y."/>
            <person name="Kittelmann S."/>
        </authorList>
    </citation>
    <scope>NUCLEOTIDE SEQUENCE [LARGE SCALE GENOMIC DNA]</scope>
    <source>
        <strain evidence="6 7">WILCCON 0185</strain>
    </source>
</reference>
<sequence>MNILIVDDSTFSQKILGNLIAKYLEEAKIYFAINGQEGFEKYKNIKPEYTFVDLLMPELNGQELIKLLNEYDSNAKIIVVSADVQKSIKEEMNAYGIIKFINKPITEDIAKSICEIIRNDKNEE</sequence>